<dbReference type="AlphaFoldDB" id="A0AAU8FLI6"/>
<accession>A0AAU8FLI6</accession>
<organism evidence="1">
    <name type="scientific">Dyadobacter sp. 676</name>
    <dbReference type="NCBI Taxonomy" id="3088362"/>
    <lineage>
        <taxon>Bacteria</taxon>
        <taxon>Pseudomonadati</taxon>
        <taxon>Bacteroidota</taxon>
        <taxon>Cytophagia</taxon>
        <taxon>Cytophagales</taxon>
        <taxon>Spirosomataceae</taxon>
        <taxon>Dyadobacter</taxon>
    </lineage>
</organism>
<evidence type="ECO:0000313" key="1">
    <source>
        <dbReference type="EMBL" id="XCH25391.1"/>
    </source>
</evidence>
<dbReference type="SUPFAM" id="SSF48371">
    <property type="entry name" value="ARM repeat"/>
    <property type="match status" value="1"/>
</dbReference>
<proteinExistence type="predicted"/>
<evidence type="ECO:0008006" key="2">
    <source>
        <dbReference type="Google" id="ProtNLM"/>
    </source>
</evidence>
<name>A0AAU8FLI6_9BACT</name>
<dbReference type="RefSeq" id="WP_353720692.1">
    <property type="nucleotide sequence ID" value="NZ_CP159289.1"/>
</dbReference>
<dbReference type="EMBL" id="CP159289">
    <property type="protein sequence ID" value="XCH25391.1"/>
    <property type="molecule type" value="Genomic_DNA"/>
</dbReference>
<gene>
    <name evidence="1" type="ORF">ABV298_02880</name>
</gene>
<protein>
    <recommendedName>
        <fullName evidence="2">HEAT repeat domain-containing protein</fullName>
    </recommendedName>
</protein>
<dbReference type="InterPro" id="IPR011989">
    <property type="entry name" value="ARM-like"/>
</dbReference>
<reference evidence="1" key="1">
    <citation type="submission" date="2024-06" db="EMBL/GenBank/DDBJ databases">
        <title>Sequencing and assembly of the genome of Dyadobacter sp. strain 676, a symbiont of Cyamopsis tetragonoloba.</title>
        <authorList>
            <person name="Guro P."/>
            <person name="Sazanova A."/>
            <person name="Kuznetsova I."/>
            <person name="Belimov A."/>
            <person name="Safronova V."/>
        </authorList>
    </citation>
    <scope>NUCLEOTIDE SEQUENCE</scope>
    <source>
        <strain evidence="1">676</strain>
    </source>
</reference>
<dbReference type="Gene3D" id="1.25.10.10">
    <property type="entry name" value="Leucine-rich Repeat Variant"/>
    <property type="match status" value="1"/>
</dbReference>
<sequence>MSVLSRLASSLNRRDEVPNQELAAEIVQNADEAAVKELVDGLDHRRKDVRHDCIKVLYEIGAQRPGLIAGYARTFVSLLDDKSNRMQWGAMTALNTIALERPDVVFEAIPGLAAVAGKGSVITRDNFVAILTKLAGIPGYSEAALLLLNEQMLGCPSNQLPMYAENALLVMAGALRQEFVRTLTSRLADFEKESKRKRVEKVLKRLG</sequence>
<dbReference type="InterPro" id="IPR016024">
    <property type="entry name" value="ARM-type_fold"/>
</dbReference>